<dbReference type="Proteomes" id="UP000653472">
    <property type="component" value="Unassembled WGS sequence"/>
</dbReference>
<comment type="subcellular location">
    <subcellularLocation>
        <location evidence="1 8">Cell outer membrane</location>
        <topology evidence="1 8">Multi-pass membrane protein</topology>
    </subcellularLocation>
</comment>
<evidence type="ECO:0000313" key="13">
    <source>
        <dbReference type="Proteomes" id="UP000653472"/>
    </source>
</evidence>
<dbReference type="Pfam" id="PF07715">
    <property type="entry name" value="Plug"/>
    <property type="match status" value="1"/>
</dbReference>
<dbReference type="InterPro" id="IPR000531">
    <property type="entry name" value="Beta-barrel_TonB"/>
</dbReference>
<keyword evidence="13" id="KW-1185">Reference proteome</keyword>
<dbReference type="GO" id="GO:0015344">
    <property type="term" value="F:siderophore uptake transmembrane transporter activity"/>
    <property type="evidence" value="ECO:0007669"/>
    <property type="project" value="TreeGrafter"/>
</dbReference>
<dbReference type="PANTHER" id="PTHR30069">
    <property type="entry name" value="TONB-DEPENDENT OUTER MEMBRANE RECEPTOR"/>
    <property type="match status" value="1"/>
</dbReference>
<dbReference type="AlphaFoldDB" id="A0A970B7T3"/>
<dbReference type="SUPFAM" id="SSF56935">
    <property type="entry name" value="Porins"/>
    <property type="match status" value="1"/>
</dbReference>
<feature type="domain" description="TonB-dependent receptor-like beta-barrel" evidence="10">
    <location>
        <begin position="327"/>
        <end position="743"/>
    </location>
</feature>
<reference evidence="12" key="1">
    <citation type="submission" date="2020-03" db="EMBL/GenBank/DDBJ databases">
        <title>Solimonas marina sp. nov., isolated from deep seawater of the Pacific Ocean.</title>
        <authorList>
            <person name="Liu X."/>
            <person name="Lai Q."/>
            <person name="Sun F."/>
            <person name="Gai Y."/>
            <person name="Li G."/>
            <person name="Shao Z."/>
        </authorList>
    </citation>
    <scope>NUCLEOTIDE SEQUENCE</scope>
    <source>
        <strain evidence="12">C16B3</strain>
    </source>
</reference>
<keyword evidence="5 9" id="KW-0798">TonB box</keyword>
<evidence type="ECO:0000256" key="7">
    <source>
        <dbReference type="ARBA" id="ARBA00023237"/>
    </source>
</evidence>
<dbReference type="InterPro" id="IPR039426">
    <property type="entry name" value="TonB-dep_rcpt-like"/>
</dbReference>
<keyword evidence="12" id="KW-0675">Receptor</keyword>
<dbReference type="GO" id="GO:0009279">
    <property type="term" value="C:cell outer membrane"/>
    <property type="evidence" value="ECO:0007669"/>
    <property type="project" value="UniProtKB-SubCell"/>
</dbReference>
<evidence type="ECO:0000256" key="5">
    <source>
        <dbReference type="ARBA" id="ARBA00023077"/>
    </source>
</evidence>
<dbReference type="PROSITE" id="PS52016">
    <property type="entry name" value="TONB_DEPENDENT_REC_3"/>
    <property type="match status" value="1"/>
</dbReference>
<dbReference type="InterPro" id="IPR036942">
    <property type="entry name" value="Beta-barrel_TonB_sf"/>
</dbReference>
<evidence type="ECO:0000256" key="3">
    <source>
        <dbReference type="ARBA" id="ARBA00022452"/>
    </source>
</evidence>
<evidence type="ECO:0000259" key="11">
    <source>
        <dbReference type="Pfam" id="PF07715"/>
    </source>
</evidence>
<comment type="caution">
    <text evidence="12">The sequence shown here is derived from an EMBL/GenBank/DDBJ whole genome shotgun (WGS) entry which is preliminary data.</text>
</comment>
<keyword evidence="3 8" id="KW-1134">Transmembrane beta strand</keyword>
<dbReference type="RefSeq" id="WP_168146003.1">
    <property type="nucleotide sequence ID" value="NZ_JAAVXB010000001.1"/>
</dbReference>
<gene>
    <name evidence="12" type="ORF">G7Y82_00305</name>
</gene>
<dbReference type="Gene3D" id="2.40.170.20">
    <property type="entry name" value="TonB-dependent receptor, beta-barrel domain"/>
    <property type="match status" value="1"/>
</dbReference>
<evidence type="ECO:0000259" key="10">
    <source>
        <dbReference type="Pfam" id="PF00593"/>
    </source>
</evidence>
<keyword evidence="2 8" id="KW-0813">Transport</keyword>
<evidence type="ECO:0000256" key="8">
    <source>
        <dbReference type="PROSITE-ProRule" id="PRU01360"/>
    </source>
</evidence>
<dbReference type="Gene3D" id="2.170.130.10">
    <property type="entry name" value="TonB-dependent receptor, plug domain"/>
    <property type="match status" value="1"/>
</dbReference>
<feature type="domain" description="TonB-dependent receptor plug" evidence="11">
    <location>
        <begin position="94"/>
        <end position="201"/>
    </location>
</feature>
<evidence type="ECO:0000256" key="1">
    <source>
        <dbReference type="ARBA" id="ARBA00004571"/>
    </source>
</evidence>
<keyword evidence="4 8" id="KW-0812">Transmembrane</keyword>
<evidence type="ECO:0000256" key="4">
    <source>
        <dbReference type="ARBA" id="ARBA00022692"/>
    </source>
</evidence>
<dbReference type="EMBL" id="JAAVXB010000001">
    <property type="protein sequence ID" value="NKF20736.1"/>
    <property type="molecule type" value="Genomic_DNA"/>
</dbReference>
<accession>A0A970B7T3</accession>
<dbReference type="GO" id="GO:0044718">
    <property type="term" value="P:siderophore transmembrane transport"/>
    <property type="evidence" value="ECO:0007669"/>
    <property type="project" value="TreeGrafter"/>
</dbReference>
<keyword evidence="6 8" id="KW-0472">Membrane</keyword>
<evidence type="ECO:0000256" key="2">
    <source>
        <dbReference type="ARBA" id="ARBA00022448"/>
    </source>
</evidence>
<dbReference type="InterPro" id="IPR037066">
    <property type="entry name" value="Plug_dom_sf"/>
</dbReference>
<keyword evidence="7 8" id="KW-0998">Cell outer membrane</keyword>
<evidence type="ECO:0000313" key="12">
    <source>
        <dbReference type="EMBL" id="NKF20736.1"/>
    </source>
</evidence>
<dbReference type="Pfam" id="PF00593">
    <property type="entry name" value="TonB_dep_Rec_b-barrel"/>
    <property type="match status" value="1"/>
</dbReference>
<protein>
    <submittedName>
        <fullName evidence="12">TonB-dependent receptor</fullName>
    </submittedName>
</protein>
<evidence type="ECO:0000256" key="9">
    <source>
        <dbReference type="RuleBase" id="RU003357"/>
    </source>
</evidence>
<evidence type="ECO:0000256" key="6">
    <source>
        <dbReference type="ARBA" id="ARBA00023136"/>
    </source>
</evidence>
<proteinExistence type="inferred from homology"/>
<organism evidence="12 13">
    <name type="scientific">Solimonas marina</name>
    <dbReference type="NCBI Taxonomy" id="2714601"/>
    <lineage>
        <taxon>Bacteria</taxon>
        <taxon>Pseudomonadati</taxon>
        <taxon>Pseudomonadota</taxon>
        <taxon>Gammaproteobacteria</taxon>
        <taxon>Nevskiales</taxon>
        <taxon>Nevskiaceae</taxon>
        <taxon>Solimonas</taxon>
    </lineage>
</organism>
<dbReference type="InterPro" id="IPR012910">
    <property type="entry name" value="Plug_dom"/>
</dbReference>
<dbReference type="PANTHER" id="PTHR30069:SF28">
    <property type="entry name" value="TONB-DEPENDENT RECEPTOR YNCD-RELATED"/>
    <property type="match status" value="1"/>
</dbReference>
<sequence>MFRSSRLLPAGALLPVGLLMLTHSPLLLAAGSDPSAADARRAELLRERATIDAELQRLDAAQATAPAVATPVAANPPVSIDTVVVTGRQAKTPVAQTATTVGYAKFKDQPGLSIAEALALSPGVSFVQGNGPRDVALSVRGSSNRQTYGVRNIQVLEDGFDVTQPDGLSRTDLTDPHAYGAIDVIRGPSSAWYGNYASGGVVDFHLRDGGDIRGVEAGLDTGSFGYLNAYMLAGDRGEHYDYTAFISNVRGQAYTDHTAYLTTTANVLASFDMTPRDRVTIKLIDNELDADLALRLSLNQYRANPYQHGCAVGDADCATVSLLNNGYNSDDGSTVMTPAAAGLSRHDRRTIVGARWEHAFDAQTRIRSQFVFDNRDIKQPTSSASYDGTYPSFNLRSDVFHDGLLFGRASQFAFGGYYNYEEINSYVYNVTPARHAAKGGVTQTSPGHHLNAGLHTREQWQMADAWTVVAALGGEYTELEGYSDQYSYPSGATPTMSRIDAHREFFNVAPELALRYAPAEAWLLHARIAAGYGTPQVSNLFVNADGDAGNNTQLDSQRNVGVDIGAAWHLGDVVRVDLTGFYEFFRDELVSQSAGVGKQSYTFNAPRSEHRGVELGVGFKPLPQALPGAQFSLAYTYDNQIYKRYDEVISTSSDSEVFDRGGNRIPGVQPQTLNARLAYDQPSGALQGLGAYVEVYARDAFYLDNANLLKVPGYGIVNLNLHYDAPHVGTGTRISAYFAVQNLLDQTYIGSASNLSDKLDSTAASLAASSGSIYAGNPRSYFGGVRVQF</sequence>
<comment type="similarity">
    <text evidence="8 9">Belongs to the TonB-dependent receptor family.</text>
</comment>
<name>A0A970B7T3_9GAMM</name>